<protein>
    <submittedName>
        <fullName evidence="2">Uncharacterized protein</fullName>
    </submittedName>
</protein>
<organism evidence="2 3">
    <name type="scientific">Portunus trituberculatus</name>
    <name type="common">Swimming crab</name>
    <name type="synonym">Neptunus trituberculatus</name>
    <dbReference type="NCBI Taxonomy" id="210409"/>
    <lineage>
        <taxon>Eukaryota</taxon>
        <taxon>Metazoa</taxon>
        <taxon>Ecdysozoa</taxon>
        <taxon>Arthropoda</taxon>
        <taxon>Crustacea</taxon>
        <taxon>Multicrustacea</taxon>
        <taxon>Malacostraca</taxon>
        <taxon>Eumalacostraca</taxon>
        <taxon>Eucarida</taxon>
        <taxon>Decapoda</taxon>
        <taxon>Pleocyemata</taxon>
        <taxon>Brachyura</taxon>
        <taxon>Eubrachyura</taxon>
        <taxon>Portunoidea</taxon>
        <taxon>Portunidae</taxon>
        <taxon>Portuninae</taxon>
        <taxon>Portunus</taxon>
    </lineage>
</organism>
<name>A0A5B7IKD9_PORTR</name>
<comment type="caution">
    <text evidence="2">The sequence shown here is derived from an EMBL/GenBank/DDBJ whole genome shotgun (WGS) entry which is preliminary data.</text>
</comment>
<accession>A0A5B7IKD9</accession>
<dbReference type="EMBL" id="VSRR010055416">
    <property type="protein sequence ID" value="MPC80924.1"/>
    <property type="molecule type" value="Genomic_DNA"/>
</dbReference>
<dbReference type="AlphaFoldDB" id="A0A5B7IKD9"/>
<reference evidence="2 3" key="1">
    <citation type="submission" date="2019-05" db="EMBL/GenBank/DDBJ databases">
        <title>Another draft genome of Portunus trituberculatus and its Hox gene families provides insights of decapod evolution.</title>
        <authorList>
            <person name="Jeong J.-H."/>
            <person name="Song I."/>
            <person name="Kim S."/>
            <person name="Choi T."/>
            <person name="Kim D."/>
            <person name="Ryu S."/>
            <person name="Kim W."/>
        </authorList>
    </citation>
    <scope>NUCLEOTIDE SEQUENCE [LARGE SCALE GENOMIC DNA]</scope>
    <source>
        <tissue evidence="2">Muscle</tissue>
    </source>
</reference>
<evidence type="ECO:0000313" key="2">
    <source>
        <dbReference type="EMBL" id="MPC80924.1"/>
    </source>
</evidence>
<evidence type="ECO:0000313" key="3">
    <source>
        <dbReference type="Proteomes" id="UP000324222"/>
    </source>
</evidence>
<keyword evidence="3" id="KW-1185">Reference proteome</keyword>
<gene>
    <name evidence="2" type="ORF">E2C01_075522</name>
</gene>
<feature type="compositionally biased region" description="Low complexity" evidence="1">
    <location>
        <begin position="120"/>
        <end position="135"/>
    </location>
</feature>
<sequence>MLFHCFSSICPFLFTSRLLCLAIITLSSFSSFSFTHNLTFPSPFLPYPALSPSLSISPSFTSPFTSLPPLQFVFFPSAPFHNYGKRHDYLQAPFRQQPPLPVQMLIRDRLITCILTPQPASNPASQPASQPSSQNKSVHLSSVGREETKC</sequence>
<feature type="region of interest" description="Disordered" evidence="1">
    <location>
        <begin position="120"/>
        <end position="150"/>
    </location>
</feature>
<evidence type="ECO:0000256" key="1">
    <source>
        <dbReference type="SAM" id="MobiDB-lite"/>
    </source>
</evidence>
<dbReference type="Proteomes" id="UP000324222">
    <property type="component" value="Unassembled WGS sequence"/>
</dbReference>
<proteinExistence type="predicted"/>